<feature type="compositionally biased region" description="Low complexity" evidence="1">
    <location>
        <begin position="280"/>
        <end position="289"/>
    </location>
</feature>
<sequence>MFLAGLLLGILVAFPLHGFAQNVTVLTDDPRMHFDGTWVVQGSGEWEFTATVGSFVSMSFPGTAIYYHAAYNPRCGLVQVSIDGDSGVTIDASAGLTSQNATPIPAILFSQTGLEPGQNHTINITFLGVGSLGGSYLEMWNLTYTEDTSTSGAGAEDGSTVIETTQTITTAITVPASVETVVSTAVSTITESIAHGSSTVIESTKAITMAITVTAIVETLISTVVSTVTESVSSTAAAGPASSHHPNTGAIAGGVVGGLALLALLSTLLLCWRRRRTPAPAATPYADTTSQRAASQIMPKETPLDTATAQDVALLPSVPSSPTSPATPVTIGRPIRPLPVPPVASTAPTQTSYPQTSHIFTSATDVTGALVTPSEGVSPSSPPPPYRQERSSYV</sequence>
<feature type="region of interest" description="Disordered" evidence="1">
    <location>
        <begin position="370"/>
        <end position="394"/>
    </location>
</feature>
<proteinExistence type="predicted"/>
<protein>
    <submittedName>
        <fullName evidence="4">Uncharacterized protein</fullName>
    </submittedName>
</protein>
<dbReference type="EMBL" id="KV417481">
    <property type="protein sequence ID" value="KZP33960.1"/>
    <property type="molecule type" value="Genomic_DNA"/>
</dbReference>
<feature type="transmembrane region" description="Helical" evidence="2">
    <location>
        <begin position="250"/>
        <end position="272"/>
    </location>
</feature>
<feature type="compositionally biased region" description="Low complexity" evidence="1">
    <location>
        <begin position="315"/>
        <end position="330"/>
    </location>
</feature>
<feature type="signal peptide" evidence="3">
    <location>
        <begin position="1"/>
        <end position="20"/>
    </location>
</feature>
<dbReference type="Gene3D" id="2.60.120.260">
    <property type="entry name" value="Galactose-binding domain-like"/>
    <property type="match status" value="1"/>
</dbReference>
<evidence type="ECO:0000256" key="1">
    <source>
        <dbReference type="SAM" id="MobiDB-lite"/>
    </source>
</evidence>
<feature type="chain" id="PRO_5007881922" evidence="3">
    <location>
        <begin position="21"/>
        <end position="394"/>
    </location>
</feature>
<accession>A0A166WP98</accession>
<keyword evidence="2" id="KW-1133">Transmembrane helix</keyword>
<keyword evidence="2" id="KW-0812">Transmembrane</keyword>
<feature type="region of interest" description="Disordered" evidence="1">
    <location>
        <begin position="315"/>
        <end position="354"/>
    </location>
</feature>
<dbReference type="AlphaFoldDB" id="A0A166WP98"/>
<name>A0A166WP98_9AGAM</name>
<dbReference type="OrthoDB" id="3234968at2759"/>
<reference evidence="4 5" key="1">
    <citation type="journal article" date="2016" name="Mol. Biol. Evol.">
        <title>Comparative Genomics of Early-Diverging Mushroom-Forming Fungi Provides Insights into the Origins of Lignocellulose Decay Capabilities.</title>
        <authorList>
            <person name="Nagy L.G."/>
            <person name="Riley R."/>
            <person name="Tritt A."/>
            <person name="Adam C."/>
            <person name="Daum C."/>
            <person name="Floudas D."/>
            <person name="Sun H."/>
            <person name="Yadav J.S."/>
            <person name="Pangilinan J."/>
            <person name="Larsson K.H."/>
            <person name="Matsuura K."/>
            <person name="Barry K."/>
            <person name="Labutti K."/>
            <person name="Kuo R."/>
            <person name="Ohm R.A."/>
            <person name="Bhattacharya S.S."/>
            <person name="Shirouzu T."/>
            <person name="Yoshinaga Y."/>
            <person name="Martin F.M."/>
            <person name="Grigoriev I.V."/>
            <person name="Hibbett D.S."/>
        </authorList>
    </citation>
    <scope>NUCLEOTIDE SEQUENCE [LARGE SCALE GENOMIC DNA]</scope>
    <source>
        <strain evidence="4 5">CBS 109695</strain>
    </source>
</reference>
<organism evidence="4 5">
    <name type="scientific">Athelia psychrophila</name>
    <dbReference type="NCBI Taxonomy" id="1759441"/>
    <lineage>
        <taxon>Eukaryota</taxon>
        <taxon>Fungi</taxon>
        <taxon>Dikarya</taxon>
        <taxon>Basidiomycota</taxon>
        <taxon>Agaricomycotina</taxon>
        <taxon>Agaricomycetes</taxon>
        <taxon>Agaricomycetidae</taxon>
        <taxon>Atheliales</taxon>
        <taxon>Atheliaceae</taxon>
        <taxon>Athelia</taxon>
    </lineage>
</organism>
<evidence type="ECO:0000313" key="5">
    <source>
        <dbReference type="Proteomes" id="UP000076532"/>
    </source>
</evidence>
<evidence type="ECO:0000313" key="4">
    <source>
        <dbReference type="EMBL" id="KZP33960.1"/>
    </source>
</evidence>
<feature type="region of interest" description="Disordered" evidence="1">
    <location>
        <begin position="280"/>
        <end position="299"/>
    </location>
</feature>
<keyword evidence="3" id="KW-0732">Signal</keyword>
<keyword evidence="2" id="KW-0472">Membrane</keyword>
<evidence type="ECO:0000256" key="2">
    <source>
        <dbReference type="SAM" id="Phobius"/>
    </source>
</evidence>
<dbReference type="Proteomes" id="UP000076532">
    <property type="component" value="Unassembled WGS sequence"/>
</dbReference>
<keyword evidence="5" id="KW-1185">Reference proteome</keyword>
<evidence type="ECO:0000256" key="3">
    <source>
        <dbReference type="SAM" id="SignalP"/>
    </source>
</evidence>
<gene>
    <name evidence="4" type="ORF">FIBSPDRAFT_810481</name>
</gene>